<dbReference type="SUPFAM" id="SSF49562">
    <property type="entry name" value="C2 domain (Calcium/lipid-binding domain, CaLB)"/>
    <property type="match status" value="1"/>
</dbReference>
<dbReference type="GO" id="GO:0031045">
    <property type="term" value="C:dense core granule"/>
    <property type="evidence" value="ECO:0007669"/>
    <property type="project" value="TreeGrafter"/>
</dbReference>
<reference evidence="3" key="1">
    <citation type="submission" date="2022-07" db="EMBL/GenBank/DDBJ databases">
        <authorList>
            <person name="Trinca V."/>
            <person name="Uliana J.V.C."/>
            <person name="Torres T.T."/>
            <person name="Ward R.J."/>
            <person name="Monesi N."/>
        </authorList>
    </citation>
    <scope>NUCLEOTIDE SEQUENCE</scope>
    <source>
        <strain evidence="3">HSMRA1968</strain>
        <tissue evidence="3">Whole embryos</tissue>
    </source>
</reference>
<evidence type="ECO:0000259" key="2">
    <source>
        <dbReference type="PROSITE" id="PS50004"/>
    </source>
</evidence>
<dbReference type="InterPro" id="IPR000008">
    <property type="entry name" value="C2_dom"/>
</dbReference>
<keyword evidence="1" id="KW-0677">Repeat</keyword>
<dbReference type="PROSITE" id="PS50004">
    <property type="entry name" value="C2"/>
    <property type="match status" value="1"/>
</dbReference>
<evidence type="ECO:0000256" key="1">
    <source>
        <dbReference type="ARBA" id="ARBA00022737"/>
    </source>
</evidence>
<protein>
    <submittedName>
        <fullName evidence="3">Synaptotagmin 1</fullName>
    </submittedName>
</protein>
<dbReference type="GO" id="GO:0048488">
    <property type="term" value="P:synaptic vesicle endocytosis"/>
    <property type="evidence" value="ECO:0007669"/>
    <property type="project" value="TreeGrafter"/>
</dbReference>
<dbReference type="InterPro" id="IPR001565">
    <property type="entry name" value="Synaptotagmin"/>
</dbReference>
<dbReference type="GO" id="GO:0001786">
    <property type="term" value="F:phosphatidylserine binding"/>
    <property type="evidence" value="ECO:0007669"/>
    <property type="project" value="TreeGrafter"/>
</dbReference>
<dbReference type="GO" id="GO:0005509">
    <property type="term" value="F:calcium ion binding"/>
    <property type="evidence" value="ECO:0007669"/>
    <property type="project" value="TreeGrafter"/>
</dbReference>
<dbReference type="SMART" id="SM00239">
    <property type="entry name" value="C2"/>
    <property type="match status" value="1"/>
</dbReference>
<dbReference type="Gene3D" id="2.60.40.150">
    <property type="entry name" value="C2 domain"/>
    <property type="match status" value="1"/>
</dbReference>
<accession>A0A9Q0N3Q3</accession>
<dbReference type="PRINTS" id="PR00399">
    <property type="entry name" value="SYNAPTOTAGMN"/>
</dbReference>
<dbReference type="GO" id="GO:0030424">
    <property type="term" value="C:axon"/>
    <property type="evidence" value="ECO:0007669"/>
    <property type="project" value="TreeGrafter"/>
</dbReference>
<evidence type="ECO:0000313" key="4">
    <source>
        <dbReference type="Proteomes" id="UP001151699"/>
    </source>
</evidence>
<gene>
    <name evidence="3" type="primary">Syt1_1</name>
    <name evidence="3" type="ORF">Bhyg_07493</name>
</gene>
<dbReference type="EMBL" id="WJQU01000002">
    <property type="protein sequence ID" value="KAJ6642542.1"/>
    <property type="molecule type" value="Genomic_DNA"/>
</dbReference>
<dbReference type="Proteomes" id="UP001151699">
    <property type="component" value="Chromosome B"/>
</dbReference>
<keyword evidence="4" id="KW-1185">Reference proteome</keyword>
<feature type="non-terminal residue" evidence="3">
    <location>
        <position position="167"/>
    </location>
</feature>
<dbReference type="GO" id="GO:0048791">
    <property type="term" value="P:calcium ion-regulated exocytosis of neurotransmitter"/>
    <property type="evidence" value="ECO:0007669"/>
    <property type="project" value="TreeGrafter"/>
</dbReference>
<dbReference type="PRINTS" id="PR00360">
    <property type="entry name" value="C2DOMAIN"/>
</dbReference>
<sequence length="167" mass="18654">MNFLSNAMAMAKTAAEKGADGFTSLTAKVSEATGVEIPSSFNVSQPVVPTTSTIVQEEEEEEEQPCKFGRIQFKLDYNFDKTTLAVTIFKCEDLPAMDAGGTSDPYVRIWVNPDKKKYFLTKKLKKTLNPVYNETFTFLKLPFNEMDGKVLIMAIYDHDALGSDDQI</sequence>
<dbReference type="GO" id="GO:0000149">
    <property type="term" value="F:SNARE binding"/>
    <property type="evidence" value="ECO:0007669"/>
    <property type="project" value="TreeGrafter"/>
</dbReference>
<dbReference type="GO" id="GO:0030276">
    <property type="term" value="F:clathrin binding"/>
    <property type="evidence" value="ECO:0007669"/>
    <property type="project" value="TreeGrafter"/>
</dbReference>
<feature type="domain" description="C2" evidence="2">
    <location>
        <begin position="67"/>
        <end position="167"/>
    </location>
</feature>
<name>A0A9Q0N3Q3_9DIPT</name>
<comment type="caution">
    <text evidence="3">The sequence shown here is derived from an EMBL/GenBank/DDBJ whole genome shotgun (WGS) entry which is preliminary data.</text>
</comment>
<evidence type="ECO:0000313" key="3">
    <source>
        <dbReference type="EMBL" id="KAJ6642542.1"/>
    </source>
</evidence>
<dbReference type="InterPro" id="IPR035892">
    <property type="entry name" value="C2_domain_sf"/>
</dbReference>
<dbReference type="GO" id="GO:0005886">
    <property type="term" value="C:plasma membrane"/>
    <property type="evidence" value="ECO:0007669"/>
    <property type="project" value="TreeGrafter"/>
</dbReference>
<proteinExistence type="predicted"/>
<dbReference type="OrthoDB" id="67700at2759"/>
<organism evidence="3 4">
    <name type="scientific">Pseudolycoriella hygida</name>
    <dbReference type="NCBI Taxonomy" id="35572"/>
    <lineage>
        <taxon>Eukaryota</taxon>
        <taxon>Metazoa</taxon>
        <taxon>Ecdysozoa</taxon>
        <taxon>Arthropoda</taxon>
        <taxon>Hexapoda</taxon>
        <taxon>Insecta</taxon>
        <taxon>Pterygota</taxon>
        <taxon>Neoptera</taxon>
        <taxon>Endopterygota</taxon>
        <taxon>Diptera</taxon>
        <taxon>Nematocera</taxon>
        <taxon>Sciaroidea</taxon>
        <taxon>Sciaridae</taxon>
        <taxon>Pseudolycoriella</taxon>
    </lineage>
</organism>
<dbReference type="Pfam" id="PF00168">
    <property type="entry name" value="C2"/>
    <property type="match status" value="1"/>
</dbReference>
<dbReference type="GO" id="GO:0005544">
    <property type="term" value="F:calcium-dependent phospholipid binding"/>
    <property type="evidence" value="ECO:0007669"/>
    <property type="project" value="TreeGrafter"/>
</dbReference>
<dbReference type="AlphaFoldDB" id="A0A9Q0N3Q3"/>
<dbReference type="PANTHER" id="PTHR10024">
    <property type="entry name" value="SYNAPTOTAGMIN"/>
    <property type="match status" value="1"/>
</dbReference>
<dbReference type="PANTHER" id="PTHR10024:SF227">
    <property type="entry name" value="SYNAPTOTAGMIN 1"/>
    <property type="match status" value="1"/>
</dbReference>
<dbReference type="GO" id="GO:0030672">
    <property type="term" value="C:synaptic vesicle membrane"/>
    <property type="evidence" value="ECO:0007669"/>
    <property type="project" value="TreeGrafter"/>
</dbReference>